<dbReference type="Pfam" id="PF12697">
    <property type="entry name" value="Abhydrolase_6"/>
    <property type="match status" value="1"/>
</dbReference>
<dbReference type="RefSeq" id="WP_121623576.1">
    <property type="nucleotide sequence ID" value="NZ_JACIIW010000001.1"/>
</dbReference>
<proteinExistence type="predicted"/>
<evidence type="ECO:0000313" key="2">
    <source>
        <dbReference type="EMBL" id="RLP78524.1"/>
    </source>
</evidence>
<dbReference type="SUPFAM" id="SSF53474">
    <property type="entry name" value="alpha/beta-Hydrolases"/>
    <property type="match status" value="1"/>
</dbReference>
<organism evidence="2 3">
    <name type="scientific">Xanthobacter tagetidis</name>
    <dbReference type="NCBI Taxonomy" id="60216"/>
    <lineage>
        <taxon>Bacteria</taxon>
        <taxon>Pseudomonadati</taxon>
        <taxon>Pseudomonadota</taxon>
        <taxon>Alphaproteobacteria</taxon>
        <taxon>Hyphomicrobiales</taxon>
        <taxon>Xanthobacteraceae</taxon>
        <taxon>Xanthobacter</taxon>
    </lineage>
</organism>
<sequence length="274" mass="28247">MLTANSRAAGLTAHVTGTGPSIVFLHSLLSDRGSLEPVVPLLSGDFRLVLLDLPGFGGSPRAPGGLDGQADAIAKAVTEACPGEAPILVGNGYGAFLALATALRHPQLSGGLFLAGCGAAFSEPGRGAFRFMAGKAEESGLEAIAQTAMLRLFPPAMAARVPQIVAERRASFLATDPQVFGEACGLLASLDLRQEARRLPVRLFACVGALDEATPPAMARELADLVPDGTFYEIADCAHVPTLQAPDTVVDLLRRFAAGGVGERAHAEASTRPA</sequence>
<dbReference type="GO" id="GO:0016020">
    <property type="term" value="C:membrane"/>
    <property type="evidence" value="ECO:0007669"/>
    <property type="project" value="TreeGrafter"/>
</dbReference>
<dbReference type="Gene3D" id="3.40.50.1820">
    <property type="entry name" value="alpha/beta hydrolase"/>
    <property type="match status" value="1"/>
</dbReference>
<dbReference type="GO" id="GO:0016787">
    <property type="term" value="F:hydrolase activity"/>
    <property type="evidence" value="ECO:0007669"/>
    <property type="project" value="UniProtKB-KW"/>
</dbReference>
<evidence type="ECO:0000313" key="3">
    <source>
        <dbReference type="Proteomes" id="UP000269692"/>
    </source>
</evidence>
<dbReference type="PRINTS" id="PR00111">
    <property type="entry name" value="ABHYDROLASE"/>
</dbReference>
<dbReference type="AlphaFoldDB" id="A0A3L7AEW8"/>
<dbReference type="PANTHER" id="PTHR43798">
    <property type="entry name" value="MONOACYLGLYCEROL LIPASE"/>
    <property type="match status" value="1"/>
</dbReference>
<keyword evidence="3" id="KW-1185">Reference proteome</keyword>
<gene>
    <name evidence="2" type="ORF">D9R14_12055</name>
</gene>
<comment type="caution">
    <text evidence="2">The sequence shown here is derived from an EMBL/GenBank/DDBJ whole genome shotgun (WGS) entry which is preliminary data.</text>
</comment>
<accession>A0A3L7AEW8</accession>
<evidence type="ECO:0000259" key="1">
    <source>
        <dbReference type="Pfam" id="PF12697"/>
    </source>
</evidence>
<dbReference type="InterPro" id="IPR000073">
    <property type="entry name" value="AB_hydrolase_1"/>
</dbReference>
<dbReference type="InterPro" id="IPR050266">
    <property type="entry name" value="AB_hydrolase_sf"/>
</dbReference>
<dbReference type="OrthoDB" id="9793083at2"/>
<protein>
    <submittedName>
        <fullName evidence="2">Alpha/beta fold hydrolase</fullName>
    </submittedName>
</protein>
<dbReference type="Proteomes" id="UP000269692">
    <property type="component" value="Unassembled WGS sequence"/>
</dbReference>
<dbReference type="PANTHER" id="PTHR43798:SF33">
    <property type="entry name" value="HYDROLASE, PUTATIVE (AFU_ORTHOLOGUE AFUA_2G14860)-RELATED"/>
    <property type="match status" value="1"/>
</dbReference>
<dbReference type="InterPro" id="IPR029058">
    <property type="entry name" value="AB_hydrolase_fold"/>
</dbReference>
<dbReference type="EMBL" id="RCTF01000008">
    <property type="protein sequence ID" value="RLP78524.1"/>
    <property type="molecule type" value="Genomic_DNA"/>
</dbReference>
<feature type="domain" description="AB hydrolase-1" evidence="1">
    <location>
        <begin position="22"/>
        <end position="251"/>
    </location>
</feature>
<keyword evidence="2" id="KW-0378">Hydrolase</keyword>
<name>A0A3L7AEW8_9HYPH</name>
<reference evidence="2 3" key="1">
    <citation type="submission" date="2018-10" db="EMBL/GenBank/DDBJ databases">
        <title>Xanthobacter tagetidis genome sequencing and assembly.</title>
        <authorList>
            <person name="Maclea K.S."/>
            <person name="Goen A.E."/>
            <person name="Fatima S.A."/>
        </authorList>
    </citation>
    <scope>NUCLEOTIDE SEQUENCE [LARGE SCALE GENOMIC DNA]</scope>
    <source>
        <strain evidence="2 3">ATCC 700314</strain>
    </source>
</reference>